<dbReference type="InterPro" id="IPR000160">
    <property type="entry name" value="GGDEF_dom"/>
</dbReference>
<evidence type="ECO:0000256" key="2">
    <source>
        <dbReference type="ARBA" id="ARBA00012528"/>
    </source>
</evidence>
<feature type="coiled-coil region" evidence="4">
    <location>
        <begin position="149"/>
        <end position="176"/>
    </location>
</feature>
<dbReference type="Proteomes" id="UP000029999">
    <property type="component" value="Unassembled WGS sequence"/>
</dbReference>
<dbReference type="EMBL" id="JRQD01000005">
    <property type="protein sequence ID" value="KGM06156.1"/>
    <property type="molecule type" value="Genomic_DNA"/>
</dbReference>
<dbReference type="PANTHER" id="PTHR45138:SF9">
    <property type="entry name" value="DIGUANYLATE CYCLASE DGCM-RELATED"/>
    <property type="match status" value="1"/>
</dbReference>
<name>A0A0A0BDX6_9GAMM</name>
<dbReference type="GO" id="GO:0052621">
    <property type="term" value="F:diguanylate cyclase activity"/>
    <property type="evidence" value="ECO:0007669"/>
    <property type="project" value="UniProtKB-EC"/>
</dbReference>
<dbReference type="FunFam" id="3.30.70.270:FF:000001">
    <property type="entry name" value="Diguanylate cyclase domain protein"/>
    <property type="match status" value="1"/>
</dbReference>
<organism evidence="6 7">
    <name type="scientific">Methylophaga thiooxydans</name>
    <dbReference type="NCBI Taxonomy" id="392484"/>
    <lineage>
        <taxon>Bacteria</taxon>
        <taxon>Pseudomonadati</taxon>
        <taxon>Pseudomonadota</taxon>
        <taxon>Gammaproteobacteria</taxon>
        <taxon>Thiotrichales</taxon>
        <taxon>Piscirickettsiaceae</taxon>
        <taxon>Methylophaga</taxon>
    </lineage>
</organism>
<dbReference type="SMART" id="SM00267">
    <property type="entry name" value="GGDEF"/>
    <property type="match status" value="1"/>
</dbReference>
<comment type="caution">
    <text evidence="6">The sequence shown here is derived from an EMBL/GenBank/DDBJ whole genome shotgun (WGS) entry which is preliminary data.</text>
</comment>
<accession>A0A0A0BDX6</accession>
<dbReference type="PANTHER" id="PTHR45138">
    <property type="entry name" value="REGULATORY COMPONENTS OF SENSORY TRANSDUCTION SYSTEM"/>
    <property type="match status" value="1"/>
</dbReference>
<dbReference type="Gene3D" id="3.30.70.270">
    <property type="match status" value="1"/>
</dbReference>
<dbReference type="EC" id="2.7.7.65" evidence="2"/>
<dbReference type="STRING" id="392484.LP43_2029"/>
<feature type="domain" description="GGDEF" evidence="5">
    <location>
        <begin position="207"/>
        <end position="342"/>
    </location>
</feature>
<dbReference type="AlphaFoldDB" id="A0A0A0BDX6"/>
<comment type="cofactor">
    <cofactor evidence="1">
        <name>Mg(2+)</name>
        <dbReference type="ChEBI" id="CHEBI:18420"/>
    </cofactor>
</comment>
<evidence type="ECO:0000313" key="7">
    <source>
        <dbReference type="Proteomes" id="UP000029999"/>
    </source>
</evidence>
<evidence type="ECO:0000259" key="5">
    <source>
        <dbReference type="PROSITE" id="PS50887"/>
    </source>
</evidence>
<dbReference type="InterPro" id="IPR029787">
    <property type="entry name" value="Nucleotide_cyclase"/>
</dbReference>
<proteinExistence type="predicted"/>
<dbReference type="InterPro" id="IPR050469">
    <property type="entry name" value="Diguanylate_Cyclase"/>
</dbReference>
<protein>
    <recommendedName>
        <fullName evidence="2">diguanylate cyclase</fullName>
        <ecNumber evidence="2">2.7.7.65</ecNumber>
    </recommendedName>
</protein>
<evidence type="ECO:0000256" key="3">
    <source>
        <dbReference type="ARBA" id="ARBA00034247"/>
    </source>
</evidence>
<keyword evidence="4" id="KW-0175">Coiled coil</keyword>
<reference evidence="6 7" key="1">
    <citation type="submission" date="2014-09" db="EMBL/GenBank/DDBJ databases">
        <authorList>
            <person name="Grob C."/>
            <person name="Taubert M."/>
            <person name="Howat A.M."/>
            <person name="Burns O.J."/>
            <person name="Dixon J.L."/>
            <person name="Chen Y."/>
            <person name="Murrell J.C."/>
        </authorList>
    </citation>
    <scope>NUCLEOTIDE SEQUENCE [LARGE SCALE GENOMIC DNA]</scope>
    <source>
        <strain evidence="6">L4</strain>
    </source>
</reference>
<dbReference type="PROSITE" id="PS50887">
    <property type="entry name" value="GGDEF"/>
    <property type="match status" value="1"/>
</dbReference>
<sequence>MDYSELSDKAAENMRLALPLMKKHGVPMTPDNYAVWYEHVSGANAELSEKLQAMLTDNPILTESQCTGVYEQFFNVERELVQVVEMRQELARLLKEVISFVYSTVAHTDRSNNHLAELLTRINRDMSPQEVHEVVEQILDETRQAMTNGEELSERLNTAVAEVQTLKKELDQSKREAKTDTLTGLANRKAFDELVTKVTQDADNSGLDVCILFCDLDIFKEVNDKHGHLVGDQVLKVVSNTLKDSVKGRDLVARYGGEEFSIILLNTSLQNAKILADNIRKEIASKRIQRKDTRESLGQITMSFGVARYVPTEGVESFMQRADRALYMSKRKGRNCVSEAPPPII</sequence>
<evidence type="ECO:0000256" key="4">
    <source>
        <dbReference type="SAM" id="Coils"/>
    </source>
</evidence>
<dbReference type="InterPro" id="IPR043128">
    <property type="entry name" value="Rev_trsase/Diguanyl_cyclase"/>
</dbReference>
<dbReference type="SUPFAM" id="SSF55073">
    <property type="entry name" value="Nucleotide cyclase"/>
    <property type="match status" value="1"/>
</dbReference>
<gene>
    <name evidence="6" type="ORF">LP43_2029</name>
</gene>
<dbReference type="RefSeq" id="WP_036314801.1">
    <property type="nucleotide sequence ID" value="NZ_JRQD01000005.1"/>
</dbReference>
<dbReference type="Pfam" id="PF00990">
    <property type="entry name" value="GGDEF"/>
    <property type="match status" value="1"/>
</dbReference>
<evidence type="ECO:0000313" key="6">
    <source>
        <dbReference type="EMBL" id="KGM06156.1"/>
    </source>
</evidence>
<dbReference type="NCBIfam" id="TIGR00254">
    <property type="entry name" value="GGDEF"/>
    <property type="match status" value="1"/>
</dbReference>
<comment type="catalytic activity">
    <reaction evidence="3">
        <text>2 GTP = 3',3'-c-di-GMP + 2 diphosphate</text>
        <dbReference type="Rhea" id="RHEA:24898"/>
        <dbReference type="ChEBI" id="CHEBI:33019"/>
        <dbReference type="ChEBI" id="CHEBI:37565"/>
        <dbReference type="ChEBI" id="CHEBI:58805"/>
        <dbReference type="EC" id="2.7.7.65"/>
    </reaction>
</comment>
<dbReference type="CDD" id="cd01949">
    <property type="entry name" value="GGDEF"/>
    <property type="match status" value="1"/>
</dbReference>
<evidence type="ECO:0000256" key="1">
    <source>
        <dbReference type="ARBA" id="ARBA00001946"/>
    </source>
</evidence>